<dbReference type="PANTHER" id="PTHR30221">
    <property type="entry name" value="SMALL-CONDUCTANCE MECHANOSENSITIVE CHANNEL"/>
    <property type="match status" value="1"/>
</dbReference>
<dbReference type="Pfam" id="PF00924">
    <property type="entry name" value="MS_channel_2nd"/>
    <property type="match status" value="1"/>
</dbReference>
<keyword evidence="5 7" id="KW-1133">Transmembrane helix</keyword>
<evidence type="ECO:0000256" key="4">
    <source>
        <dbReference type="ARBA" id="ARBA00022692"/>
    </source>
</evidence>
<sequence length="537" mass="58680">MKSSVLRSGFLVALVLTFSTWLCAGADTPPLLPGAEDNSATAGATPGSEGEPALFSVFNRPIILLRAELFGADPAERAQRATGRIDGILSRDIFGPIETVATADGIKILVGGELVLTVAPGDADALIGKTYEQTADEAARSLGQALQQAQRQRDGGLLMRAILRAAVATVILVVVIMAVVRINRFMRHRVLILERRLTEKLKERGLQIMSYAVKALRWVLRLAFWLLVAGAVFEWLAYCLSCFPYTHPWGEGLQLNLWKLILRIGASCVQAIPNLLVITLILLITRGVIGLVRAFFRSVGTGHIKIPGMELEAARATQRIIVVVVWLFAVVMIYPYIPGSGSAAFKGMSVFIGLLVSLGSSSVIGQFTSGLVLMYSRALKPGEYIRIGEHEGTVETLGFLSTKIRSGKNEELHVPNTVILGTTVKNFSRFSTDGGVLVHTSVTIGYDTPWRQVHEMLIESATRTAGLNRETKPFVMQTALSDFYVEYEVNARLLDPRQRGMVRAELHSHIQDVFNERGVQIMSPHYVDDKAQSKGGA</sequence>
<evidence type="ECO:0000256" key="7">
    <source>
        <dbReference type="SAM" id="Phobius"/>
    </source>
</evidence>
<comment type="subcellular location">
    <subcellularLocation>
        <location evidence="1">Cell membrane</location>
        <topology evidence="1">Multi-pass membrane protein</topology>
    </subcellularLocation>
</comment>
<dbReference type="GO" id="GO:0008381">
    <property type="term" value="F:mechanosensitive monoatomic ion channel activity"/>
    <property type="evidence" value="ECO:0007669"/>
    <property type="project" value="InterPro"/>
</dbReference>
<dbReference type="Gene3D" id="3.30.70.100">
    <property type="match status" value="1"/>
</dbReference>
<dbReference type="OrthoDB" id="9809206at2"/>
<keyword evidence="4 7" id="KW-0812">Transmembrane</keyword>
<name>A0A556QP14_9BACT</name>
<keyword evidence="6 7" id="KW-0472">Membrane</keyword>
<proteinExistence type="inferred from homology"/>
<feature type="transmembrane region" description="Helical" evidence="7">
    <location>
        <begin position="218"/>
        <end position="238"/>
    </location>
</feature>
<evidence type="ECO:0000256" key="1">
    <source>
        <dbReference type="ARBA" id="ARBA00004651"/>
    </source>
</evidence>
<evidence type="ECO:0000313" key="12">
    <source>
        <dbReference type="Proteomes" id="UP000315648"/>
    </source>
</evidence>
<dbReference type="InterPro" id="IPR045275">
    <property type="entry name" value="MscS_archaea/bacteria_type"/>
</dbReference>
<dbReference type="Pfam" id="PF21082">
    <property type="entry name" value="MS_channel_3rd"/>
    <property type="match status" value="1"/>
</dbReference>
<evidence type="ECO:0000256" key="3">
    <source>
        <dbReference type="ARBA" id="ARBA00022475"/>
    </source>
</evidence>
<keyword evidence="3" id="KW-1003">Cell membrane</keyword>
<comment type="caution">
    <text evidence="11">The sequence shown here is derived from an EMBL/GenBank/DDBJ whole genome shotgun (WGS) entry which is preliminary data.</text>
</comment>
<feature type="transmembrane region" description="Helical" evidence="7">
    <location>
        <begin position="316"/>
        <end position="337"/>
    </location>
</feature>
<evidence type="ECO:0000259" key="9">
    <source>
        <dbReference type="Pfam" id="PF00924"/>
    </source>
</evidence>
<feature type="domain" description="Mechanosensitive ion channel MscS" evidence="9">
    <location>
        <begin position="363"/>
        <end position="429"/>
    </location>
</feature>
<dbReference type="AlphaFoldDB" id="A0A556QP14"/>
<feature type="transmembrane region" description="Helical" evidence="7">
    <location>
        <begin position="157"/>
        <end position="180"/>
    </location>
</feature>
<organism evidence="11 12">
    <name type="scientific">Rariglobus hedericola</name>
    <dbReference type="NCBI Taxonomy" id="2597822"/>
    <lineage>
        <taxon>Bacteria</taxon>
        <taxon>Pseudomonadati</taxon>
        <taxon>Verrucomicrobiota</taxon>
        <taxon>Opitutia</taxon>
        <taxon>Opitutales</taxon>
        <taxon>Opitutaceae</taxon>
        <taxon>Rariglobus</taxon>
    </lineage>
</organism>
<keyword evidence="8" id="KW-0732">Signal</keyword>
<dbReference type="SUPFAM" id="SSF82689">
    <property type="entry name" value="Mechanosensitive channel protein MscS (YggB), C-terminal domain"/>
    <property type="match status" value="1"/>
</dbReference>
<dbReference type="Proteomes" id="UP000315648">
    <property type="component" value="Unassembled WGS sequence"/>
</dbReference>
<comment type="similarity">
    <text evidence="2">Belongs to the MscS (TC 1.A.23) family.</text>
</comment>
<evidence type="ECO:0000259" key="10">
    <source>
        <dbReference type="Pfam" id="PF21082"/>
    </source>
</evidence>
<dbReference type="EMBL" id="VMBG01000001">
    <property type="protein sequence ID" value="TSJ78390.1"/>
    <property type="molecule type" value="Genomic_DNA"/>
</dbReference>
<evidence type="ECO:0000256" key="2">
    <source>
        <dbReference type="ARBA" id="ARBA00008017"/>
    </source>
</evidence>
<feature type="chain" id="PRO_5022036944" evidence="8">
    <location>
        <begin position="25"/>
        <end position="537"/>
    </location>
</feature>
<feature type="transmembrane region" description="Helical" evidence="7">
    <location>
        <begin position="349"/>
        <end position="376"/>
    </location>
</feature>
<evidence type="ECO:0000256" key="5">
    <source>
        <dbReference type="ARBA" id="ARBA00022989"/>
    </source>
</evidence>
<dbReference type="Gene3D" id="2.30.30.60">
    <property type="match status" value="1"/>
</dbReference>
<feature type="transmembrane region" description="Helical" evidence="7">
    <location>
        <begin position="275"/>
        <end position="296"/>
    </location>
</feature>
<dbReference type="SUPFAM" id="SSF50182">
    <property type="entry name" value="Sm-like ribonucleoproteins"/>
    <property type="match status" value="1"/>
</dbReference>
<feature type="signal peptide" evidence="8">
    <location>
        <begin position="1"/>
        <end position="24"/>
    </location>
</feature>
<dbReference type="RefSeq" id="WP_144228731.1">
    <property type="nucleotide sequence ID" value="NZ_CBCRVV010000003.1"/>
</dbReference>
<keyword evidence="12" id="KW-1185">Reference proteome</keyword>
<gene>
    <name evidence="11" type="ORF">FPL22_03550</name>
</gene>
<accession>A0A556QP14</accession>
<dbReference type="InterPro" id="IPR023408">
    <property type="entry name" value="MscS_beta-dom_sf"/>
</dbReference>
<dbReference type="InterPro" id="IPR049278">
    <property type="entry name" value="MS_channel_C"/>
</dbReference>
<evidence type="ECO:0000256" key="6">
    <source>
        <dbReference type="ARBA" id="ARBA00023136"/>
    </source>
</evidence>
<protein>
    <submittedName>
        <fullName evidence="11">Mechanosensitive ion channel</fullName>
    </submittedName>
</protein>
<evidence type="ECO:0000256" key="8">
    <source>
        <dbReference type="SAM" id="SignalP"/>
    </source>
</evidence>
<feature type="domain" description="Mechanosensitive ion channel MscS C-terminal" evidence="10">
    <location>
        <begin position="439"/>
        <end position="521"/>
    </location>
</feature>
<dbReference type="InterPro" id="IPR010920">
    <property type="entry name" value="LSM_dom_sf"/>
</dbReference>
<dbReference type="InterPro" id="IPR011066">
    <property type="entry name" value="MscS_channel_C_sf"/>
</dbReference>
<dbReference type="GO" id="GO:0005886">
    <property type="term" value="C:plasma membrane"/>
    <property type="evidence" value="ECO:0007669"/>
    <property type="project" value="UniProtKB-SubCell"/>
</dbReference>
<reference evidence="11 12" key="1">
    <citation type="submission" date="2019-07" db="EMBL/GenBank/DDBJ databases">
        <title>Description of 53C-WASEF.</title>
        <authorList>
            <person name="Pitt A."/>
            <person name="Hahn M.W."/>
        </authorList>
    </citation>
    <scope>NUCLEOTIDE SEQUENCE [LARGE SCALE GENOMIC DNA]</scope>
    <source>
        <strain evidence="11 12">53C-WASEF</strain>
    </source>
</reference>
<dbReference type="InterPro" id="IPR006685">
    <property type="entry name" value="MscS_channel_2nd"/>
</dbReference>
<dbReference type="PANTHER" id="PTHR30221:SF18">
    <property type="entry name" value="SLL0590 PROTEIN"/>
    <property type="match status" value="1"/>
</dbReference>
<evidence type="ECO:0000313" key="11">
    <source>
        <dbReference type="EMBL" id="TSJ78390.1"/>
    </source>
</evidence>